<sequence length="564" mass="62458">MLPRWVLELKFHDEARNRSVTYHDLCPNTPMIFFNHYWEGLPDAPDWPAAKPLYLMPNMEMYELESEHYWRADVILCKTALCSRYLRKWFKQEGNPRGTRVLYTRHTTSNLALTFKSQLTASVAEARPEKNFSDVTFLHTAGTSIQKGTRQVLDCWLARPDLPRLELHMAQDLFDGAFSTRYAKRIDKSTNVFLQTGRLEPTAFGRLITDAAYFMCPSLQEGYGHYINQARSSRALIFTTDVAPMNELITPSSGALIHARAIAHDGQFLGGRSKKAHALRDVPGFVADFNGRAVCDAVTDMLKNTTPEEREKRADKALQQRFACGDDTWTQDKSTVSPRTAQRGTRCLLFPSSISVSAGSPTPGHAPTCAQFPRQILAASAAAVCAAGADAVRDRERAVAGGAESLVAQLAAAGAECGWRCDGRPAVRTRTSCCTRTRCSSTDWSRRIDKSDILHEAALHRGCVKHKDSIPSFGRVGQNESEEIKELVNKDDLKLLEKLRQCPDVDVMLPAGIRSFGYCEDAAAYTKCAFQVLKHLADVDGYGKMLCVLCSCSSGVEDATALGV</sequence>
<reference evidence="1" key="1">
    <citation type="submission" date="2023-04" db="EMBL/GenBank/DDBJ databases">
        <title>Phytophthora lilii NBRC 32176.</title>
        <authorList>
            <person name="Ichikawa N."/>
            <person name="Sato H."/>
            <person name="Tonouchi N."/>
        </authorList>
    </citation>
    <scope>NUCLEOTIDE SEQUENCE</scope>
    <source>
        <strain evidence="1">NBRC 32176</strain>
    </source>
</reference>
<keyword evidence="2" id="KW-1185">Reference proteome</keyword>
<dbReference type="Gene3D" id="3.40.50.2000">
    <property type="entry name" value="Glycogen Phosphorylase B"/>
    <property type="match status" value="1"/>
</dbReference>
<dbReference type="AlphaFoldDB" id="A0A9W6TWF3"/>
<comment type="caution">
    <text evidence="1">The sequence shown here is derived from an EMBL/GenBank/DDBJ whole genome shotgun (WGS) entry which is preliminary data.</text>
</comment>
<accession>A0A9W6TWF3</accession>
<dbReference type="SUPFAM" id="SSF53756">
    <property type="entry name" value="UDP-Glycosyltransferase/glycogen phosphorylase"/>
    <property type="match status" value="1"/>
</dbReference>
<gene>
    <name evidence="1" type="ORF">Plil01_000817000</name>
</gene>
<name>A0A9W6TWF3_9STRA</name>
<organism evidence="1 2">
    <name type="scientific">Phytophthora lilii</name>
    <dbReference type="NCBI Taxonomy" id="2077276"/>
    <lineage>
        <taxon>Eukaryota</taxon>
        <taxon>Sar</taxon>
        <taxon>Stramenopiles</taxon>
        <taxon>Oomycota</taxon>
        <taxon>Peronosporomycetes</taxon>
        <taxon>Peronosporales</taxon>
        <taxon>Peronosporaceae</taxon>
        <taxon>Phytophthora</taxon>
    </lineage>
</organism>
<evidence type="ECO:0000313" key="2">
    <source>
        <dbReference type="Proteomes" id="UP001165083"/>
    </source>
</evidence>
<dbReference type="EMBL" id="BSXW01000387">
    <property type="protein sequence ID" value="GMF20862.1"/>
    <property type="molecule type" value="Genomic_DNA"/>
</dbReference>
<protein>
    <submittedName>
        <fullName evidence="1">Unnamed protein product</fullName>
    </submittedName>
</protein>
<dbReference type="Proteomes" id="UP001165083">
    <property type="component" value="Unassembled WGS sequence"/>
</dbReference>
<evidence type="ECO:0000313" key="1">
    <source>
        <dbReference type="EMBL" id="GMF20862.1"/>
    </source>
</evidence>
<proteinExistence type="predicted"/>
<dbReference type="OrthoDB" id="2100592at2759"/>